<dbReference type="Proteomes" id="UP000636004">
    <property type="component" value="Unassembled WGS sequence"/>
</dbReference>
<sequence length="207" mass="23935">MIKNILKTAVIFLIVFFYSCKQDNSKNKHIKITQDTETVEKVPIIDPKTPVDDYAKQSVDDALAEKLKIYISTQFLNKEDLNIISDNQRKFQLYKIDLNNDGENEVFINFLTSYFCGTGGCTLLLLNNNLELITKFTTTRTLFVEQTFQNDWRVIMTESQGSWRKLIFDSGSYPSNPSMEDITNEFPSGHAEVLFDEIYSKAKTYLF</sequence>
<comment type="caution">
    <text evidence="1">The sequence shown here is derived from an EMBL/GenBank/DDBJ whole genome shotgun (WGS) entry which is preliminary data.</text>
</comment>
<protein>
    <submittedName>
        <fullName evidence="1">Uncharacterized protein</fullName>
    </submittedName>
</protein>
<dbReference type="AlphaFoldDB" id="A0A918V820"/>
<proteinExistence type="predicted"/>
<organism evidence="1 2">
    <name type="scientific">Algibacter mikhailovii</name>
    <dbReference type="NCBI Taxonomy" id="425498"/>
    <lineage>
        <taxon>Bacteria</taxon>
        <taxon>Pseudomonadati</taxon>
        <taxon>Bacteroidota</taxon>
        <taxon>Flavobacteriia</taxon>
        <taxon>Flavobacteriales</taxon>
        <taxon>Flavobacteriaceae</taxon>
        <taxon>Algibacter</taxon>
    </lineage>
</organism>
<dbReference type="RefSeq" id="WP_189360004.1">
    <property type="nucleotide sequence ID" value="NZ_BMWZ01000003.1"/>
</dbReference>
<name>A0A918V820_9FLAO</name>
<keyword evidence="2" id="KW-1185">Reference proteome</keyword>
<evidence type="ECO:0000313" key="1">
    <source>
        <dbReference type="EMBL" id="GGZ77310.1"/>
    </source>
</evidence>
<evidence type="ECO:0000313" key="2">
    <source>
        <dbReference type="Proteomes" id="UP000636004"/>
    </source>
</evidence>
<dbReference type="PROSITE" id="PS51257">
    <property type="entry name" value="PROKAR_LIPOPROTEIN"/>
    <property type="match status" value="1"/>
</dbReference>
<accession>A0A918V820</accession>
<reference evidence="1" key="1">
    <citation type="journal article" date="2014" name="Int. J. Syst. Evol. Microbiol.">
        <title>Complete genome sequence of Corynebacterium casei LMG S-19264T (=DSM 44701T), isolated from a smear-ripened cheese.</title>
        <authorList>
            <consortium name="US DOE Joint Genome Institute (JGI-PGF)"/>
            <person name="Walter F."/>
            <person name="Albersmeier A."/>
            <person name="Kalinowski J."/>
            <person name="Ruckert C."/>
        </authorList>
    </citation>
    <scope>NUCLEOTIDE SEQUENCE</scope>
    <source>
        <strain evidence="1">KCTC 12710</strain>
    </source>
</reference>
<gene>
    <name evidence="1" type="ORF">GCM10007028_13210</name>
</gene>
<dbReference type="EMBL" id="BMWZ01000003">
    <property type="protein sequence ID" value="GGZ77310.1"/>
    <property type="molecule type" value="Genomic_DNA"/>
</dbReference>
<reference evidence="1" key="2">
    <citation type="submission" date="2020-09" db="EMBL/GenBank/DDBJ databases">
        <authorList>
            <person name="Sun Q."/>
            <person name="Kim S."/>
        </authorList>
    </citation>
    <scope>NUCLEOTIDE SEQUENCE</scope>
    <source>
        <strain evidence="1">KCTC 12710</strain>
    </source>
</reference>